<reference evidence="6 7" key="1">
    <citation type="journal article" date="2016" name="Proc. Natl. Acad. Sci. U.S.A.">
        <title>Comparative genomics of biotechnologically important yeasts.</title>
        <authorList>
            <person name="Riley R."/>
            <person name="Haridas S."/>
            <person name="Wolfe K.H."/>
            <person name="Lopes M.R."/>
            <person name="Hittinger C.T."/>
            <person name="Goeker M."/>
            <person name="Salamov A.A."/>
            <person name="Wisecaver J.H."/>
            <person name="Long T.M."/>
            <person name="Calvey C.H."/>
            <person name="Aerts A.L."/>
            <person name="Barry K.W."/>
            <person name="Choi C."/>
            <person name="Clum A."/>
            <person name="Coughlan A.Y."/>
            <person name="Deshpande S."/>
            <person name="Douglass A.P."/>
            <person name="Hanson S.J."/>
            <person name="Klenk H.-P."/>
            <person name="LaButti K.M."/>
            <person name="Lapidus A."/>
            <person name="Lindquist E.A."/>
            <person name="Lipzen A.M."/>
            <person name="Meier-Kolthoff J.P."/>
            <person name="Ohm R.A."/>
            <person name="Otillar R.P."/>
            <person name="Pangilinan J.L."/>
            <person name="Peng Y."/>
            <person name="Rokas A."/>
            <person name="Rosa C.A."/>
            <person name="Scheuner C."/>
            <person name="Sibirny A.A."/>
            <person name="Slot J.C."/>
            <person name="Stielow J.B."/>
            <person name="Sun H."/>
            <person name="Kurtzman C.P."/>
            <person name="Blackwell M."/>
            <person name="Grigoriev I.V."/>
            <person name="Jeffries T.W."/>
        </authorList>
    </citation>
    <scope>NUCLEOTIDE SEQUENCE [LARGE SCALE GENOMIC DNA]</scope>
    <source>
        <strain evidence="6 7">DSM 6958</strain>
    </source>
</reference>
<dbReference type="PANTHER" id="PTHR22775">
    <property type="entry name" value="SORTING NEXIN"/>
    <property type="match status" value="1"/>
</dbReference>
<gene>
    <name evidence="6" type="ORF">NADFUDRAFT_9663</name>
</gene>
<organism evidence="6 7">
    <name type="scientific">Nadsonia fulvescens var. elongata DSM 6958</name>
    <dbReference type="NCBI Taxonomy" id="857566"/>
    <lineage>
        <taxon>Eukaryota</taxon>
        <taxon>Fungi</taxon>
        <taxon>Dikarya</taxon>
        <taxon>Ascomycota</taxon>
        <taxon>Saccharomycotina</taxon>
        <taxon>Dipodascomycetes</taxon>
        <taxon>Dipodascales</taxon>
        <taxon>Dipodascales incertae sedis</taxon>
        <taxon>Nadsonia</taxon>
    </lineage>
</organism>
<feature type="domain" description="RGS" evidence="3">
    <location>
        <begin position="270"/>
        <end position="412"/>
    </location>
</feature>
<dbReference type="Pfam" id="PF02194">
    <property type="entry name" value="PXA"/>
    <property type="match status" value="1"/>
</dbReference>
<dbReference type="PROSITE" id="PS50195">
    <property type="entry name" value="PX"/>
    <property type="match status" value="1"/>
</dbReference>
<evidence type="ECO:0000259" key="5">
    <source>
        <dbReference type="PROSITE" id="PS51207"/>
    </source>
</evidence>
<dbReference type="InterPro" id="IPR016137">
    <property type="entry name" value="RGS"/>
</dbReference>
<dbReference type="Proteomes" id="UP000095009">
    <property type="component" value="Unassembled WGS sequence"/>
</dbReference>
<dbReference type="Pfam" id="PF00615">
    <property type="entry name" value="RGS"/>
    <property type="match status" value="1"/>
</dbReference>
<evidence type="ECO:0000313" key="6">
    <source>
        <dbReference type="EMBL" id="ODQ66083.1"/>
    </source>
</evidence>
<dbReference type="InterPro" id="IPR036305">
    <property type="entry name" value="RGS_sf"/>
</dbReference>
<dbReference type="InterPro" id="IPR003114">
    <property type="entry name" value="Phox_assoc"/>
</dbReference>
<dbReference type="CDD" id="cd06876">
    <property type="entry name" value="PX_MDM1p"/>
    <property type="match status" value="1"/>
</dbReference>
<evidence type="ECO:0000259" key="4">
    <source>
        <dbReference type="PROSITE" id="PS50195"/>
    </source>
</evidence>
<dbReference type="AlphaFoldDB" id="A0A1E3PKX6"/>
<dbReference type="Gene3D" id="1.10.167.10">
    <property type="entry name" value="Regulator of G-protein Signalling 4, domain 2"/>
    <property type="match status" value="1"/>
</dbReference>
<dbReference type="GO" id="GO:0035091">
    <property type="term" value="F:phosphatidylinositol binding"/>
    <property type="evidence" value="ECO:0007669"/>
    <property type="project" value="InterPro"/>
</dbReference>
<dbReference type="Pfam" id="PF00787">
    <property type="entry name" value="PX"/>
    <property type="match status" value="1"/>
</dbReference>
<dbReference type="PROSITE" id="PS51207">
    <property type="entry name" value="PXA"/>
    <property type="match status" value="1"/>
</dbReference>
<dbReference type="EMBL" id="KV454409">
    <property type="protein sequence ID" value="ODQ66083.1"/>
    <property type="molecule type" value="Genomic_DNA"/>
</dbReference>
<dbReference type="SMART" id="SM00313">
    <property type="entry name" value="PXA"/>
    <property type="match status" value="1"/>
</dbReference>
<dbReference type="STRING" id="857566.A0A1E3PKX6"/>
<accession>A0A1E3PKX6</accession>
<dbReference type="InterPro" id="IPR044926">
    <property type="entry name" value="RGS_subdomain_2"/>
</dbReference>
<feature type="non-terminal residue" evidence="6">
    <location>
        <position position="1"/>
    </location>
</feature>
<keyword evidence="7" id="KW-1185">Reference proteome</keyword>
<dbReference type="OrthoDB" id="120967at2759"/>
<dbReference type="Pfam" id="PF08628">
    <property type="entry name" value="Nexin_C"/>
    <property type="match status" value="1"/>
</dbReference>
<name>A0A1E3PKX6_9ASCO</name>
<dbReference type="InterPro" id="IPR013937">
    <property type="entry name" value="Sorting_nexin_C"/>
</dbReference>
<dbReference type="InterPro" id="IPR001683">
    <property type="entry name" value="PX_dom"/>
</dbReference>
<dbReference type="SMART" id="SM00315">
    <property type="entry name" value="RGS"/>
    <property type="match status" value="1"/>
</dbReference>
<comment type="similarity">
    <text evidence="1">Belongs to the sorting nexin family.</text>
</comment>
<feature type="region of interest" description="Disordered" evidence="2">
    <location>
        <begin position="310"/>
        <end position="329"/>
    </location>
</feature>
<evidence type="ECO:0000313" key="7">
    <source>
        <dbReference type="Proteomes" id="UP000095009"/>
    </source>
</evidence>
<feature type="non-terminal residue" evidence="6">
    <location>
        <position position="975"/>
    </location>
</feature>
<protein>
    <submittedName>
        <fullName evidence="6">Uncharacterized protein</fullName>
    </submittedName>
</protein>
<dbReference type="SMART" id="SM00312">
    <property type="entry name" value="PX"/>
    <property type="match status" value="1"/>
</dbReference>
<evidence type="ECO:0000256" key="1">
    <source>
        <dbReference type="ARBA" id="ARBA00010883"/>
    </source>
</evidence>
<dbReference type="SUPFAM" id="SSF64268">
    <property type="entry name" value="PX domain"/>
    <property type="match status" value="1"/>
</dbReference>
<dbReference type="PANTHER" id="PTHR22775:SF3">
    <property type="entry name" value="SORTING NEXIN-13"/>
    <property type="match status" value="1"/>
</dbReference>
<feature type="domain" description="PX" evidence="4">
    <location>
        <begin position="616"/>
        <end position="735"/>
    </location>
</feature>
<feature type="domain" description="PXA" evidence="5">
    <location>
        <begin position="21"/>
        <end position="211"/>
    </location>
</feature>
<feature type="compositionally biased region" description="Acidic residues" evidence="2">
    <location>
        <begin position="310"/>
        <end position="319"/>
    </location>
</feature>
<evidence type="ECO:0000259" key="3">
    <source>
        <dbReference type="PROSITE" id="PS50132"/>
    </source>
</evidence>
<sequence>REKLELKPGKDELKKPIYPESFIISESLDVIIELVIRDFLLAWYNRLSKDDGYFPLSVESLIRHVMKELKGRLVKIDMADFLIGRIIPLVDSHFTQFNKADLTVRSKASKNNLTQTNELYITVAREFNGGKLHPAVALKQSNLVGYRKKWLSEVVSKLVPHLLPESERGSLIVVKLLREIITNNILLPMLDPFCNQDTWNQLIVKVALPTMQDRKQVHRLLAALDEHASIAGKPREVNILSKSSFSDTITSSNSGHSTNLKLQDLGDVFSLDDILENPSCLQSFMEFVDQRNHTVVLQFILTVKAIKDPTDDDNDDDKDNELFSIDKNQNDQTNRDEIAAIYHSYFLNQSQPIISERSLNTVETYLNADVPLNSLYRKARRVILKTQLRAIKFLQESDLVEFKKSDLYLKYKASAGNQSGQWPKQYKPLHDNKIDTQANFHSPFENSTFDTRYSSTSSYPETNCLPVSGKANKLFDSSDDEFESDLEGTSVNRDKTFVGNFRFSSSDTLKSFKSVDNYLANQVLSGDEDDIYDLHHASPGDLGLAEVIDSLNDDIERLYEKETVLASLLRKAELTNNTIELRILRKSKSSLDREIHRKELQRQQYIVQKNDNGLFGRSNISIQGYVNGSENGNEYTLYIIQVQRFNIDGSISAGWVVARRYKQFLRLHQHLKSLFPSINNLNFPKKNLIVKLQVKSFINERKDALETYLKRLLEIPQVCNSKAFRAFLSSETFSLSKSGGGIIDNDYEDDDEECIYKSEVPSAINRSKSLTQDFFSRHSISSDSGLSSKCEPNLSEIEAEINSVETVDSSIDMVSKDQPFIQPICEIFIKLFALDKGHGWLRGRAVVVVIQQLLGGTIERKIRDLAASLTTEKKLLEIIQKLQNSLWPDGIFKQFNPNISSPVVRTNSDIAKTRREANLLFESLVIELCSRVVGGSKARYAANRLFSMLQNPLLDTQLTYSIFEEVISTLFPEIK</sequence>
<dbReference type="PROSITE" id="PS50132">
    <property type="entry name" value="RGS"/>
    <property type="match status" value="1"/>
</dbReference>
<proteinExistence type="inferred from homology"/>
<dbReference type="Gene3D" id="3.30.1520.10">
    <property type="entry name" value="Phox-like domain"/>
    <property type="match status" value="1"/>
</dbReference>
<dbReference type="InterPro" id="IPR036871">
    <property type="entry name" value="PX_dom_sf"/>
</dbReference>
<dbReference type="SUPFAM" id="SSF48097">
    <property type="entry name" value="Regulator of G-protein signaling, RGS"/>
    <property type="match status" value="1"/>
</dbReference>
<evidence type="ECO:0000256" key="2">
    <source>
        <dbReference type="SAM" id="MobiDB-lite"/>
    </source>
</evidence>